<dbReference type="InterPro" id="IPR018979">
    <property type="entry name" value="FERM_N"/>
</dbReference>
<keyword evidence="3" id="KW-1003">Cell membrane</keyword>
<feature type="region of interest" description="Disordered" evidence="7">
    <location>
        <begin position="623"/>
        <end position="698"/>
    </location>
</feature>
<evidence type="ECO:0000256" key="5">
    <source>
        <dbReference type="ARBA" id="ARBA00023136"/>
    </source>
</evidence>
<dbReference type="SMART" id="SM00295">
    <property type="entry name" value="B41"/>
    <property type="match status" value="1"/>
</dbReference>
<reference evidence="9" key="1">
    <citation type="journal article" date="2023" name="Science">
        <title>Genome structures resolve the early diversification of teleost fishes.</title>
        <authorList>
            <person name="Parey E."/>
            <person name="Louis A."/>
            <person name="Montfort J."/>
            <person name="Bouchez O."/>
            <person name="Roques C."/>
            <person name="Iampietro C."/>
            <person name="Lluch J."/>
            <person name="Castinel A."/>
            <person name="Donnadieu C."/>
            <person name="Desvignes T."/>
            <person name="Floi Bucao C."/>
            <person name="Jouanno E."/>
            <person name="Wen M."/>
            <person name="Mejri S."/>
            <person name="Dirks R."/>
            <person name="Jansen H."/>
            <person name="Henkel C."/>
            <person name="Chen W.J."/>
            <person name="Zahm M."/>
            <person name="Cabau C."/>
            <person name="Klopp C."/>
            <person name="Thompson A.W."/>
            <person name="Robinson-Rechavi M."/>
            <person name="Braasch I."/>
            <person name="Lecointre G."/>
            <person name="Bobe J."/>
            <person name="Postlethwait J.H."/>
            <person name="Berthelot C."/>
            <person name="Roest Crollius H."/>
            <person name="Guiguen Y."/>
        </authorList>
    </citation>
    <scope>NUCLEOTIDE SEQUENCE</scope>
    <source>
        <strain evidence="9">Concon-B</strain>
    </source>
</reference>
<dbReference type="InterPro" id="IPR019748">
    <property type="entry name" value="FERM_central"/>
</dbReference>
<keyword evidence="10" id="KW-1185">Reference proteome</keyword>
<dbReference type="OrthoDB" id="5957665at2759"/>
<dbReference type="InterPro" id="IPR011993">
    <property type="entry name" value="PH-like_dom_sf"/>
</dbReference>
<evidence type="ECO:0000313" key="10">
    <source>
        <dbReference type="Proteomes" id="UP001152803"/>
    </source>
</evidence>
<dbReference type="InterPro" id="IPR047145">
    <property type="entry name" value="FRMD6-like"/>
</dbReference>
<feature type="region of interest" description="Disordered" evidence="7">
    <location>
        <begin position="773"/>
        <end position="793"/>
    </location>
</feature>
<evidence type="ECO:0000256" key="7">
    <source>
        <dbReference type="SAM" id="MobiDB-lite"/>
    </source>
</evidence>
<dbReference type="InterPro" id="IPR035963">
    <property type="entry name" value="FERM_2"/>
</dbReference>
<dbReference type="InterPro" id="IPR019749">
    <property type="entry name" value="Band_41_domain"/>
</dbReference>
<dbReference type="FunFam" id="1.20.80.10:FF:000015">
    <property type="entry name" value="FERM domain-containing protein 6 isoform X2"/>
    <property type="match status" value="1"/>
</dbReference>
<dbReference type="Gene3D" id="2.30.29.30">
    <property type="entry name" value="Pleckstrin-homology domain (PH domain)/Phosphotyrosine-binding domain (PTB)"/>
    <property type="match status" value="1"/>
</dbReference>
<accession>A0A9Q1I9P9</accession>
<dbReference type="Pfam" id="PF00373">
    <property type="entry name" value="FERM_M"/>
    <property type="match status" value="1"/>
</dbReference>
<evidence type="ECO:0000256" key="6">
    <source>
        <dbReference type="ARBA" id="ARBA00067908"/>
    </source>
</evidence>
<dbReference type="Proteomes" id="UP001152803">
    <property type="component" value="Unassembled WGS sequence"/>
</dbReference>
<dbReference type="InterPro" id="IPR041781">
    <property type="entry name" value="FRMD6-FERM_C"/>
</dbReference>
<dbReference type="InterPro" id="IPR000299">
    <property type="entry name" value="FERM_domain"/>
</dbReference>
<dbReference type="FunFam" id="3.10.20.90:FF:000079">
    <property type="entry name" value="Putative FERM domain-containing protein 6"/>
    <property type="match status" value="1"/>
</dbReference>
<dbReference type="AlphaFoldDB" id="A0A9Q1I9P9"/>
<evidence type="ECO:0000256" key="2">
    <source>
        <dbReference type="ARBA" id="ARBA00004496"/>
    </source>
</evidence>
<dbReference type="Gene3D" id="3.10.20.90">
    <property type="entry name" value="Phosphatidylinositol 3-kinase Catalytic Subunit, Chain A, domain 1"/>
    <property type="match status" value="1"/>
</dbReference>
<dbReference type="SUPFAM" id="SSF50729">
    <property type="entry name" value="PH domain-like"/>
    <property type="match status" value="1"/>
</dbReference>
<dbReference type="FunFam" id="2.30.29.30:FF:000134">
    <property type="entry name" value="Putative FERM domain-containing protein 6"/>
    <property type="match status" value="1"/>
</dbReference>
<dbReference type="InterPro" id="IPR018980">
    <property type="entry name" value="FERM_PH-like_C"/>
</dbReference>
<feature type="compositionally biased region" description="Basic and acidic residues" evidence="7">
    <location>
        <begin position="131"/>
        <end position="144"/>
    </location>
</feature>
<keyword evidence="4" id="KW-0963">Cytoplasm</keyword>
<dbReference type="SUPFAM" id="SSF47031">
    <property type="entry name" value="Second domain of FERM"/>
    <property type="match status" value="1"/>
</dbReference>
<gene>
    <name evidence="9" type="ORF">COCON_G00017220</name>
</gene>
<dbReference type="Pfam" id="PF09380">
    <property type="entry name" value="FERM_C"/>
    <property type="match status" value="1"/>
</dbReference>
<keyword evidence="5" id="KW-0472">Membrane</keyword>
<protein>
    <recommendedName>
        <fullName evidence="6">FERM domain-containing protein 6</fullName>
    </recommendedName>
</protein>
<dbReference type="GO" id="GO:0098592">
    <property type="term" value="C:cytoplasmic side of apical plasma membrane"/>
    <property type="evidence" value="ECO:0007669"/>
    <property type="project" value="TreeGrafter"/>
</dbReference>
<dbReference type="CDD" id="cd13185">
    <property type="entry name" value="FERM_C_FRMD1_FRMD6"/>
    <property type="match status" value="1"/>
</dbReference>
<dbReference type="Pfam" id="PF09379">
    <property type="entry name" value="FERM_N"/>
    <property type="match status" value="1"/>
</dbReference>
<comment type="subcellular location">
    <subcellularLocation>
        <location evidence="1">Cell membrane</location>
        <topology evidence="1">Peripheral membrane protein</topology>
        <orientation evidence="1">Cytoplasmic side</orientation>
    </subcellularLocation>
    <subcellularLocation>
        <location evidence="2">Cytoplasm</location>
    </subcellularLocation>
</comment>
<dbReference type="EMBL" id="JAFJMO010000001">
    <property type="protein sequence ID" value="KAJ8289063.1"/>
    <property type="molecule type" value="Genomic_DNA"/>
</dbReference>
<dbReference type="GO" id="GO:0035332">
    <property type="term" value="P:positive regulation of hippo signaling"/>
    <property type="evidence" value="ECO:0007669"/>
    <property type="project" value="TreeGrafter"/>
</dbReference>
<feature type="compositionally biased region" description="Low complexity" evidence="7">
    <location>
        <begin position="676"/>
        <end position="689"/>
    </location>
</feature>
<proteinExistence type="predicted"/>
<dbReference type="PROSITE" id="PS50057">
    <property type="entry name" value="FERM_3"/>
    <property type="match status" value="1"/>
</dbReference>
<dbReference type="GO" id="GO:0005737">
    <property type="term" value="C:cytoplasm"/>
    <property type="evidence" value="ECO:0007669"/>
    <property type="project" value="UniProtKB-SubCell"/>
</dbReference>
<feature type="domain" description="FERM" evidence="8">
    <location>
        <begin position="285"/>
        <end position="594"/>
    </location>
</feature>
<feature type="compositionally biased region" description="Low complexity" evidence="7">
    <location>
        <begin position="643"/>
        <end position="655"/>
    </location>
</feature>
<sequence length="871" mass="97025">MELGEQGDVSVPQSSSSLRARSSEATPRAASERLRRPPGYVDRLDQPSSSEVGALLTPVMLGHTSPNDPHLSKPTRPPGDVQHLAAPDLSGARPRLKPRRPGRFGTAPAAIAGPRCDSWGLISEPSSSPLQRDRRFTPASDQRRSGPRVFVRLRQTRFPLLFMCCTSSPPFGGCSGATPGPPAPITACAATKARTGASLTILVDLISAKTNDNLFVNGVCSSDPRCGPHVRVGVLTRITLAPQCVGTAQRGLAQGLVPTSPRDRPGRTKMNKLNFHNNRTMQDRRCVCVFLPNDDTLTLHAAPTNIIVKTLCQELLAQVCDLLRLKDCHLFGLSVIQNNEHIYMELSQKLSKYCPKEWKREASKGIDQFGPPMIIHFRAQYYVENGRLISDRAARYYYYWHLRKQVLLSQCVQREEAYFLLAAFALQADLGNFKRNKHFGKYFEPEAYFPPWVIAKRGRDYILRHIPNMHKDQFALTASEAHLKYIKESAQLDDVTVHYYRLYKDKKEVEASLTLGLTLRGIQIFQNVGTVRQLLYDFPWTNVGKLVFVGKKFEILPDGLPSARKLIYYTGCPARSRHLLQLLSNSHRLYMNLQPLLKQKKQYRESYISDALELDMDALDKRSRASGSSMGSVSRHKRRLSRHSTASHGSSHTSGIEADGFRTPGPAPHRPLRPCSSSTTSHGSSHTSGVESAGKERILDDDEIEMLVDDPKDYEELHELALELSQDLCIHITEDMLTSGQTNGYSGLIVKDVSSSTSSSSETVVKMHGQSIESLPQQAAVRKPQTSTDRHSQSLDDVRLYHKGCLQWAELCQDTAQSYTFGCARELSDAGCHGLADQCAGIRDNPAFPIKRTSKYFSLDLTTDEIPEFVV</sequence>
<dbReference type="SMART" id="SM01196">
    <property type="entry name" value="FERM_C"/>
    <property type="match status" value="1"/>
</dbReference>
<dbReference type="InterPro" id="IPR014352">
    <property type="entry name" value="FERM/acyl-CoA-bd_prot_sf"/>
</dbReference>
<comment type="caution">
    <text evidence="9">The sequence shown here is derived from an EMBL/GenBank/DDBJ whole genome shotgun (WGS) entry which is preliminary data.</text>
</comment>
<name>A0A9Q1I9P9_CONCO</name>
<evidence type="ECO:0000259" key="8">
    <source>
        <dbReference type="PROSITE" id="PS50057"/>
    </source>
</evidence>
<evidence type="ECO:0000256" key="1">
    <source>
        <dbReference type="ARBA" id="ARBA00004413"/>
    </source>
</evidence>
<feature type="region of interest" description="Disordered" evidence="7">
    <location>
        <begin position="1"/>
        <end position="144"/>
    </location>
</feature>
<evidence type="ECO:0000256" key="4">
    <source>
        <dbReference type="ARBA" id="ARBA00022490"/>
    </source>
</evidence>
<evidence type="ECO:0000313" key="9">
    <source>
        <dbReference type="EMBL" id="KAJ8289063.1"/>
    </source>
</evidence>
<evidence type="ECO:0000256" key="3">
    <source>
        <dbReference type="ARBA" id="ARBA00022475"/>
    </source>
</evidence>
<dbReference type="PANTHER" id="PTHR13429:SF11">
    <property type="entry name" value="FERM DOMAIN-CONTAINING PROTEIN 6"/>
    <property type="match status" value="1"/>
</dbReference>
<dbReference type="InterPro" id="IPR029071">
    <property type="entry name" value="Ubiquitin-like_domsf"/>
</dbReference>
<organism evidence="9 10">
    <name type="scientific">Conger conger</name>
    <name type="common">Conger eel</name>
    <name type="synonym">Muraena conger</name>
    <dbReference type="NCBI Taxonomy" id="82655"/>
    <lineage>
        <taxon>Eukaryota</taxon>
        <taxon>Metazoa</taxon>
        <taxon>Chordata</taxon>
        <taxon>Craniata</taxon>
        <taxon>Vertebrata</taxon>
        <taxon>Euteleostomi</taxon>
        <taxon>Actinopterygii</taxon>
        <taxon>Neopterygii</taxon>
        <taxon>Teleostei</taxon>
        <taxon>Anguilliformes</taxon>
        <taxon>Congridae</taxon>
        <taxon>Conger</taxon>
    </lineage>
</organism>
<dbReference type="PANTHER" id="PTHR13429">
    <property type="entry name" value="FERM DOMAIN (PROTEIN4.1-EZRIN-RADIXIN-MOESIN) FAMILY"/>
    <property type="match status" value="1"/>
</dbReference>
<dbReference type="Gene3D" id="1.20.80.10">
    <property type="match status" value="1"/>
</dbReference>
<dbReference type="CDD" id="cd14473">
    <property type="entry name" value="FERM_B-lobe"/>
    <property type="match status" value="1"/>
</dbReference>
<dbReference type="SUPFAM" id="SSF54236">
    <property type="entry name" value="Ubiquitin-like"/>
    <property type="match status" value="1"/>
</dbReference>